<sequence length="188" mass="19368">MTSADDFGWLDDDSIVGYSVAFVEGVDPGEALRRIGAEVDARPASSAAEADEIAGDSGGAAVVRAGRCGGWTALVEHDANSGVNEATLPALSVGTRVVSVFSSASGMDLFYFAENGQVTTVVETSIPANRSGGEPDRFLAEMADVGLVAGEIAESVRAATMALAREVCGVELTEEMMFDARLQTGLVS</sequence>
<dbReference type="InterPro" id="IPR045592">
    <property type="entry name" value="DUF6461"/>
</dbReference>
<dbReference type="Proteomes" id="UP001500483">
    <property type="component" value="Unassembled WGS sequence"/>
</dbReference>
<dbReference type="Pfam" id="PF20062">
    <property type="entry name" value="DUF6461"/>
    <property type="match status" value="1"/>
</dbReference>
<reference evidence="2" key="1">
    <citation type="journal article" date="2019" name="Int. J. Syst. Evol. Microbiol.">
        <title>The Global Catalogue of Microorganisms (GCM) 10K type strain sequencing project: providing services to taxonomists for standard genome sequencing and annotation.</title>
        <authorList>
            <consortium name="The Broad Institute Genomics Platform"/>
            <consortium name="The Broad Institute Genome Sequencing Center for Infectious Disease"/>
            <person name="Wu L."/>
            <person name="Ma J."/>
        </authorList>
    </citation>
    <scope>NUCLEOTIDE SEQUENCE [LARGE SCALE GENOMIC DNA]</scope>
    <source>
        <strain evidence="2">JCM 9687</strain>
    </source>
</reference>
<gene>
    <name evidence="1" type="ORF">GCM10020366_28000</name>
</gene>
<comment type="caution">
    <text evidence="1">The sequence shown here is derived from an EMBL/GenBank/DDBJ whole genome shotgun (WGS) entry which is preliminary data.</text>
</comment>
<proteinExistence type="predicted"/>
<accession>A0ABP6RNM0</accession>
<keyword evidence="2" id="KW-1185">Reference proteome</keyword>
<dbReference type="RefSeq" id="WP_344926903.1">
    <property type="nucleotide sequence ID" value="NZ_BAAAYK010000038.1"/>
</dbReference>
<evidence type="ECO:0000313" key="2">
    <source>
        <dbReference type="Proteomes" id="UP001500483"/>
    </source>
</evidence>
<evidence type="ECO:0000313" key="1">
    <source>
        <dbReference type="EMBL" id="GAA3357941.1"/>
    </source>
</evidence>
<name>A0ABP6RNM0_9PSEU</name>
<organism evidence="1 2">
    <name type="scientific">Saccharopolyspora gregorii</name>
    <dbReference type="NCBI Taxonomy" id="33914"/>
    <lineage>
        <taxon>Bacteria</taxon>
        <taxon>Bacillati</taxon>
        <taxon>Actinomycetota</taxon>
        <taxon>Actinomycetes</taxon>
        <taxon>Pseudonocardiales</taxon>
        <taxon>Pseudonocardiaceae</taxon>
        <taxon>Saccharopolyspora</taxon>
    </lineage>
</organism>
<protein>
    <submittedName>
        <fullName evidence="1">Uncharacterized protein</fullName>
    </submittedName>
</protein>
<dbReference type="EMBL" id="BAAAYK010000038">
    <property type="protein sequence ID" value="GAA3357941.1"/>
    <property type="molecule type" value="Genomic_DNA"/>
</dbReference>